<dbReference type="Pfam" id="PF01263">
    <property type="entry name" value="Aldose_epim"/>
    <property type="match status" value="1"/>
</dbReference>
<dbReference type="InterPro" id="IPR008183">
    <property type="entry name" value="Aldose_1/G6P_1-epimerase"/>
</dbReference>
<name>A0A7T0LMP3_9ACTO</name>
<dbReference type="GO" id="GO:0005975">
    <property type="term" value="P:carbohydrate metabolic process"/>
    <property type="evidence" value="ECO:0007669"/>
    <property type="project" value="InterPro"/>
</dbReference>
<evidence type="ECO:0000313" key="6">
    <source>
        <dbReference type="EMBL" id="QPL06607.1"/>
    </source>
</evidence>
<accession>A0A7T0LMP3</accession>
<reference evidence="6 7" key="1">
    <citation type="submission" date="2020-11" db="EMBL/GenBank/DDBJ databases">
        <title>Actinomyces sp. ZJ750.</title>
        <authorList>
            <person name="Zhou J."/>
        </authorList>
    </citation>
    <scope>NUCLEOTIDE SEQUENCE [LARGE SCALE GENOMIC DNA]</scope>
    <source>
        <strain evidence="6 7">ZJ750</strain>
    </source>
</reference>
<dbReference type="InterPro" id="IPR025532">
    <property type="entry name" value="G6P_1-epimerase"/>
</dbReference>
<comment type="catalytic activity">
    <reaction evidence="1">
        <text>alpha-D-glucose 6-phosphate = beta-D-glucose 6-phosphate</text>
        <dbReference type="Rhea" id="RHEA:16249"/>
        <dbReference type="ChEBI" id="CHEBI:58225"/>
        <dbReference type="ChEBI" id="CHEBI:58247"/>
        <dbReference type="EC" id="5.1.3.15"/>
    </reaction>
</comment>
<evidence type="ECO:0000256" key="5">
    <source>
        <dbReference type="PIRSR" id="PIRSR016020-1"/>
    </source>
</evidence>
<dbReference type="Proteomes" id="UP000594637">
    <property type="component" value="Chromosome"/>
</dbReference>
<feature type="active site" evidence="5">
    <location>
        <position position="255"/>
    </location>
</feature>
<dbReference type="EMBL" id="CP063989">
    <property type="protein sequence ID" value="QPL06607.1"/>
    <property type="molecule type" value="Genomic_DNA"/>
</dbReference>
<dbReference type="PANTHER" id="PTHR11122">
    <property type="entry name" value="APOSPORY-ASSOCIATED PROTEIN C-RELATED"/>
    <property type="match status" value="1"/>
</dbReference>
<comment type="similarity">
    <text evidence="2 4">Belongs to the glucose-6-phosphate 1-epimerase family.</text>
</comment>
<keyword evidence="7" id="KW-1185">Reference proteome</keyword>
<evidence type="ECO:0000313" key="7">
    <source>
        <dbReference type="Proteomes" id="UP000594637"/>
    </source>
</evidence>
<dbReference type="PIRSF" id="PIRSF016020">
    <property type="entry name" value="PHexose_mutarotase"/>
    <property type="match status" value="1"/>
</dbReference>
<dbReference type="PANTHER" id="PTHR11122:SF13">
    <property type="entry name" value="GLUCOSE-6-PHOSPHATE 1-EPIMERASE"/>
    <property type="match status" value="1"/>
</dbReference>
<evidence type="ECO:0000256" key="4">
    <source>
        <dbReference type="PIRNR" id="PIRNR016020"/>
    </source>
</evidence>
<proteinExistence type="inferred from homology"/>
<dbReference type="Gene3D" id="2.70.98.10">
    <property type="match status" value="1"/>
</dbReference>
<dbReference type="AlphaFoldDB" id="A0A7T0LMP3"/>
<protein>
    <recommendedName>
        <fullName evidence="4">Putative glucose-6-phosphate 1-epimerase</fullName>
        <ecNumber evidence="4">5.1.3.15</ecNumber>
    </recommendedName>
</protein>
<dbReference type="InterPro" id="IPR011013">
    <property type="entry name" value="Gal_mutarotase_sf_dom"/>
</dbReference>
<keyword evidence="3 4" id="KW-0413">Isomerase</keyword>
<sequence>MSLPRTAALSAGRGGRPRLLIDAPAGSAEIYLHGAHLASWRPRGGSEVLFLSRDAVFDGTRGIRGGVPLCAPWFAKGPRGDKQPIHGTVRLSTWRLRSVTSRPDGGVNALLALESDGLRFLYEVGVGEELTLSLSVRNNGDAPRSVEMALHSYYSVGDVTAVTIDGLEDLAFWTLAEGSDQHEPGAVVLRGVTDRVYDVPATGHTMTVNDPAKGRRLLITGQGTPNSIVWNPGTETVGTMTDLADDEWPTFVCVENAIIRDNAVVLAPGQTLSVGTRVVVEPLD</sequence>
<evidence type="ECO:0000256" key="3">
    <source>
        <dbReference type="ARBA" id="ARBA00023235"/>
    </source>
</evidence>
<gene>
    <name evidence="6" type="ORF">ID810_06770</name>
</gene>
<dbReference type="KEGG" id="arep:ID810_06770"/>
<dbReference type="CDD" id="cd09020">
    <property type="entry name" value="D-hex-6-P-epi_like"/>
    <property type="match status" value="1"/>
</dbReference>
<evidence type="ECO:0000256" key="1">
    <source>
        <dbReference type="ARBA" id="ARBA00001096"/>
    </source>
</evidence>
<organism evidence="6 7">
    <name type="scientific">Actinomyces respiraculi</name>
    <dbReference type="NCBI Taxonomy" id="2744574"/>
    <lineage>
        <taxon>Bacteria</taxon>
        <taxon>Bacillati</taxon>
        <taxon>Actinomycetota</taxon>
        <taxon>Actinomycetes</taxon>
        <taxon>Actinomycetales</taxon>
        <taxon>Actinomycetaceae</taxon>
        <taxon>Actinomyces</taxon>
    </lineage>
</organism>
<dbReference type="GO" id="GO:0030246">
    <property type="term" value="F:carbohydrate binding"/>
    <property type="evidence" value="ECO:0007669"/>
    <property type="project" value="UniProtKB-UniRule"/>
</dbReference>
<dbReference type="SUPFAM" id="SSF74650">
    <property type="entry name" value="Galactose mutarotase-like"/>
    <property type="match status" value="1"/>
</dbReference>
<dbReference type="GO" id="GO:0047938">
    <property type="term" value="F:glucose-6-phosphate 1-epimerase activity"/>
    <property type="evidence" value="ECO:0007669"/>
    <property type="project" value="UniProtKB-UniRule"/>
</dbReference>
<evidence type="ECO:0000256" key="2">
    <source>
        <dbReference type="ARBA" id="ARBA00005866"/>
    </source>
</evidence>
<dbReference type="InterPro" id="IPR014718">
    <property type="entry name" value="GH-type_carb-bd"/>
</dbReference>
<feature type="active site" evidence="5">
    <location>
        <position position="151"/>
    </location>
</feature>
<dbReference type="EC" id="5.1.3.15" evidence="4"/>
<dbReference type="GO" id="GO:0005737">
    <property type="term" value="C:cytoplasm"/>
    <property type="evidence" value="ECO:0007669"/>
    <property type="project" value="TreeGrafter"/>
</dbReference>